<reference evidence="2" key="1">
    <citation type="journal article" date="2020" name="bioRxiv">
        <title>Whole genome comparisons of ergot fungi reveals the divergence and evolution of species within the genus Claviceps are the result of varying mechanisms driving genome evolution and host range expansion.</title>
        <authorList>
            <person name="Wyka S.A."/>
            <person name="Mondo S.J."/>
            <person name="Liu M."/>
            <person name="Dettman J."/>
            <person name="Nalam V."/>
            <person name="Broders K.D."/>
        </authorList>
    </citation>
    <scope>NUCLEOTIDE SEQUENCE</scope>
    <source>
        <strain evidence="2">CCC 1102</strain>
    </source>
</reference>
<dbReference type="Proteomes" id="UP000784919">
    <property type="component" value="Unassembled WGS sequence"/>
</dbReference>
<feature type="compositionally biased region" description="Acidic residues" evidence="1">
    <location>
        <begin position="180"/>
        <end position="194"/>
    </location>
</feature>
<protein>
    <submittedName>
        <fullName evidence="2">Uncharacterized protein</fullName>
    </submittedName>
</protein>
<dbReference type="OrthoDB" id="5403747at2759"/>
<dbReference type="AlphaFoldDB" id="A0A9P7MTM8"/>
<comment type="caution">
    <text evidence="2">The sequence shown here is derived from an EMBL/GenBank/DDBJ whole genome shotgun (WGS) entry which is preliminary data.</text>
</comment>
<evidence type="ECO:0000313" key="2">
    <source>
        <dbReference type="EMBL" id="KAG5969397.1"/>
    </source>
</evidence>
<name>A0A9P7MTM8_9HYPO</name>
<feature type="compositionally biased region" description="Acidic residues" evidence="1">
    <location>
        <begin position="127"/>
        <end position="172"/>
    </location>
</feature>
<sequence>MAGHTTPKKRLPTAQEAMFFFAIVKHTRNKADIDWNAVALEQSFKNADVAKVRFGQVKRKLGIKCDAGPTVTTPPPSCRACAKNMRSVAGTPPNTMTRSMASTPAKVVKALRRGGSRGKVQGRAMEEGEGEGEVEVEGEDVDEEMKEDDDADVVEDVKEEQEVVEEGVDEEDAAMHEEVDGFLEEETGDLFEKT</sequence>
<feature type="region of interest" description="Disordered" evidence="1">
    <location>
        <begin position="113"/>
        <end position="194"/>
    </location>
</feature>
<evidence type="ECO:0000256" key="1">
    <source>
        <dbReference type="SAM" id="MobiDB-lite"/>
    </source>
</evidence>
<organism evidence="2 3">
    <name type="scientific">Claviceps arundinis</name>
    <dbReference type="NCBI Taxonomy" id="1623583"/>
    <lineage>
        <taxon>Eukaryota</taxon>
        <taxon>Fungi</taxon>
        <taxon>Dikarya</taxon>
        <taxon>Ascomycota</taxon>
        <taxon>Pezizomycotina</taxon>
        <taxon>Sordariomycetes</taxon>
        <taxon>Hypocreomycetidae</taxon>
        <taxon>Hypocreales</taxon>
        <taxon>Clavicipitaceae</taxon>
        <taxon>Claviceps</taxon>
    </lineage>
</organism>
<dbReference type="EMBL" id="SRPS01000095">
    <property type="protein sequence ID" value="KAG5969397.1"/>
    <property type="molecule type" value="Genomic_DNA"/>
</dbReference>
<gene>
    <name evidence="2" type="ORF">E4U56_008372</name>
</gene>
<evidence type="ECO:0000313" key="3">
    <source>
        <dbReference type="Proteomes" id="UP000784919"/>
    </source>
</evidence>
<proteinExistence type="predicted"/>
<accession>A0A9P7MTM8</accession>